<evidence type="ECO:0000256" key="1">
    <source>
        <dbReference type="HAMAP-Rule" id="MF_01567"/>
    </source>
</evidence>
<dbReference type="PROSITE" id="PS50943">
    <property type="entry name" value="HTH_CROC1"/>
    <property type="match status" value="1"/>
</dbReference>
<evidence type="ECO:0000313" key="4">
    <source>
        <dbReference type="Proteomes" id="UP001549055"/>
    </source>
</evidence>
<feature type="domain" description="HTH cro/C1-type" evidence="2">
    <location>
        <begin position="35"/>
        <end position="61"/>
    </location>
</feature>
<dbReference type="Gene3D" id="3.10.630.10">
    <property type="entry name" value="dip2346 domain like"/>
    <property type="match status" value="1"/>
</dbReference>
<dbReference type="Proteomes" id="UP001549055">
    <property type="component" value="Unassembled WGS sequence"/>
</dbReference>
<dbReference type="Pfam" id="PF20921">
    <property type="entry name" value="DUF1846_C"/>
    <property type="match status" value="1"/>
</dbReference>
<protein>
    <recommendedName>
        <fullName evidence="1">UPF0371 protein ABID27_001047</fullName>
    </recommendedName>
</protein>
<evidence type="ECO:0000259" key="2">
    <source>
        <dbReference type="PROSITE" id="PS50943"/>
    </source>
</evidence>
<dbReference type="CDD" id="cd00093">
    <property type="entry name" value="HTH_XRE"/>
    <property type="match status" value="1"/>
</dbReference>
<organism evidence="3 4">
    <name type="scientific">Streptococcus gallinaceus</name>
    <dbReference type="NCBI Taxonomy" id="165758"/>
    <lineage>
        <taxon>Bacteria</taxon>
        <taxon>Bacillati</taxon>
        <taxon>Bacillota</taxon>
        <taxon>Bacilli</taxon>
        <taxon>Lactobacillales</taxon>
        <taxon>Streptococcaceae</taxon>
        <taxon>Streptococcus</taxon>
    </lineage>
</organism>
<proteinExistence type="inferred from homology"/>
<evidence type="ECO:0000313" key="3">
    <source>
        <dbReference type="EMBL" id="MET3644423.1"/>
    </source>
</evidence>
<dbReference type="Gene3D" id="1.20.1570.10">
    <property type="entry name" value="dip2346 domain like"/>
    <property type="match status" value="1"/>
</dbReference>
<dbReference type="EMBL" id="JBEPMK010000003">
    <property type="protein sequence ID" value="MET3644423.1"/>
    <property type="molecule type" value="Genomic_DNA"/>
</dbReference>
<comment type="similarity">
    <text evidence="1">Belongs to the UPF0371 family.</text>
</comment>
<keyword evidence="4" id="KW-1185">Reference proteome</keyword>
<dbReference type="Pfam" id="PF08903">
    <property type="entry name" value="DUF1846"/>
    <property type="match status" value="1"/>
</dbReference>
<dbReference type="InterPro" id="IPR001387">
    <property type="entry name" value="Cro/C1-type_HTH"/>
</dbReference>
<reference evidence="3 4" key="1">
    <citation type="submission" date="2024-06" db="EMBL/GenBank/DDBJ databases">
        <title>Genomic Encyclopedia of Type Strains, Phase IV (KMG-IV): sequencing the most valuable type-strain genomes for metagenomic binning, comparative biology and taxonomic classification.</title>
        <authorList>
            <person name="Goeker M."/>
        </authorList>
    </citation>
    <scope>NUCLEOTIDE SEQUENCE [LARGE SCALE GENOMIC DNA]</scope>
    <source>
        <strain evidence="3 4">DSM 15349</strain>
    </source>
</reference>
<dbReference type="InterPro" id="IPR048496">
    <property type="entry name" value="DUF1846_N"/>
</dbReference>
<dbReference type="InterPro" id="IPR014999">
    <property type="entry name" value="DUF1846"/>
</dbReference>
<dbReference type="NCBIfam" id="NF010184">
    <property type="entry name" value="PRK13663.1"/>
    <property type="match status" value="1"/>
</dbReference>
<accession>A0ABV2JKG9</accession>
<sequence length="578" mass="64918">MTELELKKLIEAKYGSVRAFSIENDIPYTTIRSILERGILNAKADTVFKICKILGLKPEIFDKETMATQATAQTTKKTESYFPMTKKIAFDSEKYLNLQRDHILERINQFEGKLYLEFGGKMLEDFHAARVLPGYEPDNKIKLLQELKEQVEIVIAINASNIEHSKSRGDLGISYDQEVFRLIDKFKDLDIFVGSVVITQYSGQPAADAFRKQLEKNGIPSYLHYPIDGYPTDMDNIISPNGLGKNDYIKTSHKLVVVTAPGPGSGKLATCMSNLYHDQINGVTSGYAKFETFPVWNLPLHHPVNLAYEAATADLDDVNMIDPFHLEAYGKTTVNYNRDIEIFPVLKRMLERILGKSPYASPTDMGVNMVGFAIVDDEAAIEASKQEIIRRYYQTLVDFKAERVPETAVKKIKLLMNDINVTPADRKVTVVAREKEETTDHPALALELPTGEIVTGKTSELFGPSAAVIINAIKKLANIDKATHLIEPEYVKPIQNLKIGHLGSKNPRLHSNEILMALAITAMNNEEAQLAMNQLANLKGSEVHSTVTLPEEDKNVFRKLGIHVTFDPVYEQDKLYRK</sequence>
<dbReference type="HAMAP" id="MF_01567">
    <property type="entry name" value="UPF0371"/>
    <property type="match status" value="1"/>
</dbReference>
<dbReference type="InterPro" id="IPR048441">
    <property type="entry name" value="DUF1846_C"/>
</dbReference>
<comment type="caution">
    <text evidence="3">The sequence shown here is derived from an EMBL/GenBank/DDBJ whole genome shotgun (WGS) entry which is preliminary data.</text>
</comment>
<gene>
    <name evidence="3" type="ORF">ABID27_001047</name>
</gene>
<dbReference type="Gene3D" id="3.40.140.40">
    <property type="entry name" value="Domain of unknown function (DUF1846), C-terminal subdomain"/>
    <property type="match status" value="1"/>
</dbReference>
<name>A0ABV2JKG9_9STRE</name>